<dbReference type="InterPro" id="IPR036161">
    <property type="entry name" value="RPB6/omega-like_sf"/>
</dbReference>
<dbReference type="EMBL" id="PQFF01000129">
    <property type="protein sequence ID" value="RHZ80254.1"/>
    <property type="molecule type" value="Genomic_DNA"/>
</dbReference>
<keyword evidence="4" id="KW-0539">Nucleus</keyword>
<keyword evidence="2" id="KW-0240">DNA-directed RNA polymerase</keyword>
<comment type="similarity">
    <text evidence="5">Belongs to the archaeal Rpo6/eukaryotic RPB6 RNA polymerase subunit family.</text>
</comment>
<name>A0A397J4V1_9GLOM</name>
<dbReference type="GO" id="GO:0003899">
    <property type="term" value="F:DNA-directed RNA polymerase activity"/>
    <property type="evidence" value="ECO:0007669"/>
    <property type="project" value="InterPro"/>
</dbReference>
<keyword evidence="3" id="KW-0804">Transcription</keyword>
<sequence>MDDEEYGGIEDFEGHDYELDDDYEADIGDDELVDIDLPNGFVDEQREGIDIQGGVGIISNGVNGDGMDVDKPEKVVQEKERVTTPYMTKYEKARILGTRALQISMNAPILVDRDNETDPLEIAKKELRHKKIPLMVRRFLPDGSHEDWHVRELIIPEDQEYGKQLNQ</sequence>
<dbReference type="PIRSF" id="PIRSF000778">
    <property type="entry name" value="RpoK/RPB6"/>
    <property type="match status" value="1"/>
</dbReference>
<dbReference type="InterPro" id="IPR006110">
    <property type="entry name" value="Pol_omega/Rpo6/RPB6"/>
</dbReference>
<evidence type="ECO:0000256" key="4">
    <source>
        <dbReference type="ARBA" id="ARBA00023242"/>
    </source>
</evidence>
<dbReference type="GO" id="GO:0006366">
    <property type="term" value="P:transcription by RNA polymerase II"/>
    <property type="evidence" value="ECO:0007669"/>
    <property type="project" value="TreeGrafter"/>
</dbReference>
<evidence type="ECO:0000256" key="3">
    <source>
        <dbReference type="ARBA" id="ARBA00023163"/>
    </source>
</evidence>
<evidence type="ECO:0000256" key="2">
    <source>
        <dbReference type="ARBA" id="ARBA00022478"/>
    </source>
</evidence>
<dbReference type="InterPro" id="IPR028363">
    <property type="entry name" value="RPB6"/>
</dbReference>
<dbReference type="STRING" id="1348612.A0A397J4V1"/>
<evidence type="ECO:0000256" key="5">
    <source>
        <dbReference type="ARBA" id="ARBA00025773"/>
    </source>
</evidence>
<dbReference type="NCBIfam" id="NF002207">
    <property type="entry name" value="PRK01099.1-2"/>
    <property type="match status" value="1"/>
</dbReference>
<evidence type="ECO:0000313" key="6">
    <source>
        <dbReference type="EMBL" id="RHZ80254.1"/>
    </source>
</evidence>
<dbReference type="GO" id="GO:0006360">
    <property type="term" value="P:transcription by RNA polymerase I"/>
    <property type="evidence" value="ECO:0007669"/>
    <property type="project" value="TreeGrafter"/>
</dbReference>
<evidence type="ECO:0008006" key="8">
    <source>
        <dbReference type="Google" id="ProtNLM"/>
    </source>
</evidence>
<dbReference type="InterPro" id="IPR020708">
    <property type="entry name" value="DNA-dir_RNA_polK_14-18kDa_CS"/>
</dbReference>
<dbReference type="PIRSF" id="PIRSF500154">
    <property type="entry name" value="RPB6"/>
    <property type="match status" value="1"/>
</dbReference>
<dbReference type="GO" id="GO:0005665">
    <property type="term" value="C:RNA polymerase II, core complex"/>
    <property type="evidence" value="ECO:0007669"/>
    <property type="project" value="InterPro"/>
</dbReference>
<dbReference type="InterPro" id="IPR006111">
    <property type="entry name" value="Rpo6/Rpb6"/>
</dbReference>
<dbReference type="GO" id="GO:0003677">
    <property type="term" value="F:DNA binding"/>
    <property type="evidence" value="ECO:0007669"/>
    <property type="project" value="InterPro"/>
</dbReference>
<keyword evidence="7" id="KW-1185">Reference proteome</keyword>
<evidence type="ECO:0000313" key="7">
    <source>
        <dbReference type="Proteomes" id="UP000266861"/>
    </source>
</evidence>
<dbReference type="Proteomes" id="UP000266861">
    <property type="component" value="Unassembled WGS sequence"/>
</dbReference>
<dbReference type="HAMAP" id="MF_00192">
    <property type="entry name" value="RNApol_arch_Rpo6"/>
    <property type="match status" value="1"/>
</dbReference>
<gene>
    <name evidence="6" type="ORF">Glove_138g10</name>
</gene>
<dbReference type="SMART" id="SM01409">
    <property type="entry name" value="RNA_pol_Rpb6"/>
    <property type="match status" value="1"/>
</dbReference>
<dbReference type="SUPFAM" id="SSF63562">
    <property type="entry name" value="RPB6/omega subunit-like"/>
    <property type="match status" value="1"/>
</dbReference>
<dbReference type="GO" id="GO:0005666">
    <property type="term" value="C:RNA polymerase III complex"/>
    <property type="evidence" value="ECO:0007669"/>
    <property type="project" value="TreeGrafter"/>
</dbReference>
<dbReference type="AlphaFoldDB" id="A0A397J4V1"/>
<evidence type="ECO:0000256" key="1">
    <source>
        <dbReference type="ARBA" id="ARBA00004123"/>
    </source>
</evidence>
<dbReference type="PROSITE" id="PS01111">
    <property type="entry name" value="RNA_POL_K_14KD"/>
    <property type="match status" value="1"/>
</dbReference>
<dbReference type="GO" id="GO:0005736">
    <property type="term" value="C:RNA polymerase I complex"/>
    <property type="evidence" value="ECO:0007669"/>
    <property type="project" value="TreeGrafter"/>
</dbReference>
<dbReference type="PANTHER" id="PTHR47227:SF5">
    <property type="entry name" value="DNA-DIRECTED RNA POLYMERASES I, II, AND III SUBUNIT RPABC2"/>
    <property type="match status" value="1"/>
</dbReference>
<dbReference type="GO" id="GO:0042797">
    <property type="term" value="P:tRNA transcription by RNA polymerase III"/>
    <property type="evidence" value="ECO:0007669"/>
    <property type="project" value="TreeGrafter"/>
</dbReference>
<dbReference type="NCBIfam" id="NF002208">
    <property type="entry name" value="PRK01099.1-3"/>
    <property type="match status" value="1"/>
</dbReference>
<comment type="subcellular location">
    <subcellularLocation>
        <location evidence="1">Nucleus</location>
    </subcellularLocation>
</comment>
<protein>
    <recommendedName>
        <fullName evidence="8">DNA-directed RNA polymerase</fullName>
    </recommendedName>
</protein>
<comment type="caution">
    <text evidence="6">The sequence shown here is derived from an EMBL/GenBank/DDBJ whole genome shotgun (WGS) entry which is preliminary data.</text>
</comment>
<dbReference type="OrthoDB" id="259769at2759"/>
<dbReference type="Gene3D" id="3.90.940.10">
    <property type="match status" value="1"/>
</dbReference>
<reference evidence="6 7" key="1">
    <citation type="submission" date="2018-08" db="EMBL/GenBank/DDBJ databases">
        <title>Genome and evolution of the arbuscular mycorrhizal fungus Diversispora epigaea (formerly Glomus versiforme) and its bacterial endosymbionts.</title>
        <authorList>
            <person name="Sun X."/>
            <person name="Fei Z."/>
            <person name="Harrison M."/>
        </authorList>
    </citation>
    <scope>NUCLEOTIDE SEQUENCE [LARGE SCALE GENOMIC DNA]</scope>
    <source>
        <strain evidence="6 7">IT104</strain>
    </source>
</reference>
<organism evidence="6 7">
    <name type="scientific">Diversispora epigaea</name>
    <dbReference type="NCBI Taxonomy" id="1348612"/>
    <lineage>
        <taxon>Eukaryota</taxon>
        <taxon>Fungi</taxon>
        <taxon>Fungi incertae sedis</taxon>
        <taxon>Mucoromycota</taxon>
        <taxon>Glomeromycotina</taxon>
        <taxon>Glomeromycetes</taxon>
        <taxon>Diversisporales</taxon>
        <taxon>Diversisporaceae</taxon>
        <taxon>Diversispora</taxon>
    </lineage>
</organism>
<accession>A0A397J4V1</accession>
<dbReference type="Pfam" id="PF01192">
    <property type="entry name" value="RNA_pol_Rpb6"/>
    <property type="match status" value="1"/>
</dbReference>
<dbReference type="PANTHER" id="PTHR47227">
    <property type="entry name" value="DNA-DIRECTED RNA POLYMERASE SUBUNIT K"/>
    <property type="match status" value="1"/>
</dbReference>
<proteinExistence type="inferred from homology"/>